<dbReference type="Pfam" id="PF05768">
    <property type="entry name" value="Glrx-like"/>
    <property type="match status" value="1"/>
</dbReference>
<dbReference type="InterPro" id="IPR036249">
    <property type="entry name" value="Thioredoxin-like_sf"/>
</dbReference>
<dbReference type="InterPro" id="IPR008554">
    <property type="entry name" value="Glutaredoxin-like"/>
</dbReference>
<dbReference type="Gene3D" id="3.40.30.10">
    <property type="entry name" value="Glutaredoxin"/>
    <property type="match status" value="1"/>
</dbReference>
<dbReference type="STRING" id="1221500.ABE65_017195"/>
<name>A0A160IPS3_9BACL</name>
<dbReference type="KEGG" id="fpn:ABE65_017195"/>
<dbReference type="EMBL" id="CP015378">
    <property type="protein sequence ID" value="ANC78438.1"/>
    <property type="molecule type" value="Genomic_DNA"/>
</dbReference>
<organism evidence="1 2">
    <name type="scientific">Fictibacillus phosphorivorans</name>
    <dbReference type="NCBI Taxonomy" id="1221500"/>
    <lineage>
        <taxon>Bacteria</taxon>
        <taxon>Bacillati</taxon>
        <taxon>Bacillota</taxon>
        <taxon>Bacilli</taxon>
        <taxon>Bacillales</taxon>
        <taxon>Fictibacillaceae</taxon>
        <taxon>Fictibacillus</taxon>
    </lineage>
</organism>
<protein>
    <submittedName>
        <fullName evidence="1">Glutaredoxin</fullName>
    </submittedName>
</protein>
<proteinExistence type="predicted"/>
<evidence type="ECO:0000313" key="2">
    <source>
        <dbReference type="Proteomes" id="UP000076623"/>
    </source>
</evidence>
<dbReference type="PANTHER" id="PTHR33558">
    <property type="entry name" value="GLUTAREDOXIN-LIKE PROTEIN C5ORF63 HOMOLOG"/>
    <property type="match status" value="1"/>
</dbReference>
<reference evidence="1 2" key="1">
    <citation type="submission" date="2016-04" db="EMBL/GenBank/DDBJ databases">
        <title>Complete genome sequence of Fictibacillus phosphorivorans G25-29, a strain toxic to nematodes.</title>
        <authorList>
            <person name="Zheng Z."/>
        </authorList>
    </citation>
    <scope>NUCLEOTIDE SEQUENCE [LARGE SCALE GENOMIC DNA]</scope>
    <source>
        <strain evidence="1 2">G25-29</strain>
    </source>
</reference>
<keyword evidence="2" id="KW-1185">Reference proteome</keyword>
<dbReference type="InterPro" id="IPR052565">
    <property type="entry name" value="Glutaredoxin-like_YDR286C"/>
</dbReference>
<dbReference type="RefSeq" id="WP_066397587.1">
    <property type="nucleotide sequence ID" value="NZ_CP015378.1"/>
</dbReference>
<dbReference type="Proteomes" id="UP000076623">
    <property type="component" value="Chromosome"/>
</dbReference>
<dbReference type="PANTHER" id="PTHR33558:SF1">
    <property type="entry name" value="GLUTAREDOXIN-LIKE PROTEIN C5ORF63 HOMOLOG"/>
    <property type="match status" value="1"/>
</dbReference>
<accession>A0A160IPS3</accession>
<evidence type="ECO:0000313" key="1">
    <source>
        <dbReference type="EMBL" id="ANC78438.1"/>
    </source>
</evidence>
<sequence length="81" mass="9340">MGVKKVILYTKMHCPLCDEAHKLLQKLQQEVPFTIESIDIYQDDLLLEKYGLMIPVIEVEGKEVDYGILSENKVKKALTNF</sequence>
<dbReference type="SUPFAM" id="SSF52833">
    <property type="entry name" value="Thioredoxin-like"/>
    <property type="match status" value="1"/>
</dbReference>
<dbReference type="AlphaFoldDB" id="A0A160IPS3"/>
<gene>
    <name evidence="1" type="ORF">ABE65_017195</name>
</gene>